<evidence type="ECO:0000313" key="3">
    <source>
        <dbReference type="RefSeq" id="XP_017026473.1"/>
    </source>
</evidence>
<sequence length="102" mass="10594">MLASKYLILIAALSCCLSGVLAVTCEADPTAADCIDCSTDTTDSVECTTTTTTTTTTVAPTSTSTTVAPVAAATTKKGNQKIVRVKNMNFKVTRKIKVNRSG</sequence>
<gene>
    <name evidence="3" type="primary">LOC108077590</name>
</gene>
<evidence type="ECO:0000313" key="2">
    <source>
        <dbReference type="Proteomes" id="UP001652661"/>
    </source>
</evidence>
<keyword evidence="1" id="KW-0732">Signal</keyword>
<name>A0A6P4IVQ1_DROKI</name>
<feature type="chain" id="PRO_5027769723" evidence="1">
    <location>
        <begin position="23"/>
        <end position="102"/>
    </location>
</feature>
<proteinExistence type="predicted"/>
<dbReference type="GeneID" id="108077590"/>
<reference evidence="3" key="1">
    <citation type="submission" date="2025-08" db="UniProtKB">
        <authorList>
            <consortium name="RefSeq"/>
        </authorList>
    </citation>
    <scope>IDENTIFICATION</scope>
    <source>
        <strain evidence="3">14028-0561.14</strain>
        <tissue evidence="3">Whole fly</tissue>
    </source>
</reference>
<dbReference type="AlphaFoldDB" id="A0A6P4IVQ1"/>
<keyword evidence="2" id="KW-1185">Reference proteome</keyword>
<evidence type="ECO:0000256" key="1">
    <source>
        <dbReference type="SAM" id="SignalP"/>
    </source>
</evidence>
<accession>A0A6P4IVQ1</accession>
<feature type="signal peptide" evidence="1">
    <location>
        <begin position="1"/>
        <end position="22"/>
    </location>
</feature>
<organism evidence="2 3">
    <name type="scientific">Drosophila kikkawai</name>
    <name type="common">Fruit fly</name>
    <dbReference type="NCBI Taxonomy" id="30033"/>
    <lineage>
        <taxon>Eukaryota</taxon>
        <taxon>Metazoa</taxon>
        <taxon>Ecdysozoa</taxon>
        <taxon>Arthropoda</taxon>
        <taxon>Hexapoda</taxon>
        <taxon>Insecta</taxon>
        <taxon>Pterygota</taxon>
        <taxon>Neoptera</taxon>
        <taxon>Endopterygota</taxon>
        <taxon>Diptera</taxon>
        <taxon>Brachycera</taxon>
        <taxon>Muscomorpha</taxon>
        <taxon>Ephydroidea</taxon>
        <taxon>Drosophilidae</taxon>
        <taxon>Drosophila</taxon>
        <taxon>Sophophora</taxon>
    </lineage>
</organism>
<dbReference type="Proteomes" id="UP001652661">
    <property type="component" value="Chromosome 3R"/>
</dbReference>
<protein>
    <submittedName>
        <fullName evidence="3">von Willebrand factor A domain-containing protein DDB_G0285975-like</fullName>
    </submittedName>
</protein>
<dbReference type="RefSeq" id="XP_017026473.1">
    <property type="nucleotide sequence ID" value="XM_017170984.1"/>
</dbReference>